<feature type="domain" description="Amidohydrolase 3" evidence="2">
    <location>
        <begin position="174"/>
        <end position="400"/>
    </location>
</feature>
<evidence type="ECO:0000313" key="3">
    <source>
        <dbReference type="EMBL" id="OUC80358.1"/>
    </source>
</evidence>
<feature type="region of interest" description="Disordered" evidence="1">
    <location>
        <begin position="418"/>
        <end position="444"/>
    </location>
</feature>
<dbReference type="PANTHER" id="PTHR32027:SF9">
    <property type="entry name" value="BLL3847 PROTEIN"/>
    <property type="match status" value="1"/>
</dbReference>
<organism evidence="3 4">
    <name type="scientific">Gordonia lacunae</name>
    <dbReference type="NCBI Taxonomy" id="417102"/>
    <lineage>
        <taxon>Bacteria</taxon>
        <taxon>Bacillati</taxon>
        <taxon>Actinomycetota</taxon>
        <taxon>Actinomycetes</taxon>
        <taxon>Mycobacteriales</taxon>
        <taxon>Gordoniaceae</taxon>
        <taxon>Gordonia</taxon>
    </lineage>
</organism>
<dbReference type="SUPFAM" id="SSF51556">
    <property type="entry name" value="Metallo-dependent hydrolases"/>
    <property type="match status" value="1"/>
</dbReference>
<evidence type="ECO:0000259" key="2">
    <source>
        <dbReference type="Pfam" id="PF07969"/>
    </source>
</evidence>
<evidence type="ECO:0000313" key="4">
    <source>
        <dbReference type="Proteomes" id="UP000194632"/>
    </source>
</evidence>
<dbReference type="InterPro" id="IPR011059">
    <property type="entry name" value="Metal-dep_hydrolase_composite"/>
</dbReference>
<dbReference type="Gene3D" id="2.30.40.10">
    <property type="entry name" value="Urease, subunit C, domain 1"/>
    <property type="match status" value="1"/>
</dbReference>
<dbReference type="Pfam" id="PF07969">
    <property type="entry name" value="Amidohydro_3"/>
    <property type="match status" value="1"/>
</dbReference>
<dbReference type="InterPro" id="IPR032466">
    <property type="entry name" value="Metal_Hydrolase"/>
</dbReference>
<feature type="region of interest" description="Disordered" evidence="1">
    <location>
        <begin position="1"/>
        <end position="21"/>
    </location>
</feature>
<dbReference type="PANTHER" id="PTHR32027">
    <property type="entry name" value="CYTOSINE DEAMINASE"/>
    <property type="match status" value="1"/>
</dbReference>
<comment type="caution">
    <text evidence="3">The sequence shown here is derived from an EMBL/GenBank/DDBJ whole genome shotgun (WGS) entry which is preliminary data.</text>
</comment>
<dbReference type="EMBL" id="NGFO01000003">
    <property type="protein sequence ID" value="OUC80358.1"/>
    <property type="molecule type" value="Genomic_DNA"/>
</dbReference>
<dbReference type="GO" id="GO:0016814">
    <property type="term" value="F:hydrolase activity, acting on carbon-nitrogen (but not peptide) bonds, in cyclic amidines"/>
    <property type="evidence" value="ECO:0007669"/>
    <property type="project" value="TreeGrafter"/>
</dbReference>
<dbReference type="InterPro" id="IPR052349">
    <property type="entry name" value="Metallo-hydrolase_Enzymes"/>
</dbReference>
<sequence length="444" mass="46672">MQAPQTAPVPGITGSLPNGSVVDVELSTDADGIRRVRAVTPSSPDSPPRPDWLDLRDHLLLAPAAEPHAHLDKALSWPELSPPSGDLADAIASWRAGSVSLDEHSFRTRALLATSSMLANGITAVRTHADILPHEDPLRAVRVLTEVRDHLRGLMDIQIAVLASPLTPTAHIEAALDAGVDLVGGAPHIADDPLLELTRLLDLAEARGVGADLHVDEFLDGDHLTIEAFADRVADWPDGRVRTAGHCCRLDTLATDDLHRVARALARARVSVVALPVTNLYLQGRHGPSAGRRGITPIDVLRDHGVRVAGGADNIRDPFNPVGRADPLETAALLITAAHQSPDTATQLVTAEARAVLGLEPAGPVVGARGDLVAIRGNDLTEVIATAPADRVVVVNGVPVARTETTSWTAFPWPPVPSPAAAAPTQASTVDVPPLPMSPVGMER</sequence>
<dbReference type="AlphaFoldDB" id="A0A243QF17"/>
<proteinExistence type="predicted"/>
<dbReference type="RefSeq" id="WP_244176116.1">
    <property type="nucleotide sequence ID" value="NZ_NGFO01000003.1"/>
</dbReference>
<dbReference type="STRING" id="417102.CA982_03985"/>
<dbReference type="Proteomes" id="UP000194632">
    <property type="component" value="Unassembled WGS sequence"/>
</dbReference>
<protein>
    <submittedName>
        <fullName evidence="3">Cytosine deaminase</fullName>
    </submittedName>
</protein>
<keyword evidence="4" id="KW-1185">Reference proteome</keyword>
<dbReference type="InterPro" id="IPR013108">
    <property type="entry name" value="Amidohydro_3"/>
</dbReference>
<accession>A0A243QF17</accession>
<reference evidence="3 4" key="1">
    <citation type="submission" date="2017-05" db="EMBL/GenBank/DDBJ databases">
        <title>Biotechnological potential of actinobacteria isolated from South African environments.</title>
        <authorList>
            <person name="Le Roes-Hill M."/>
            <person name="Prins A."/>
            <person name="Durrell K.A."/>
        </authorList>
    </citation>
    <scope>NUCLEOTIDE SEQUENCE [LARGE SCALE GENOMIC DNA]</scope>
    <source>
        <strain evidence="3">BS2</strain>
    </source>
</reference>
<dbReference type="Gene3D" id="3.20.20.140">
    <property type="entry name" value="Metal-dependent hydrolases"/>
    <property type="match status" value="1"/>
</dbReference>
<evidence type="ECO:0000256" key="1">
    <source>
        <dbReference type="SAM" id="MobiDB-lite"/>
    </source>
</evidence>
<gene>
    <name evidence="3" type="ORF">CA982_03985</name>
</gene>
<name>A0A243QF17_9ACTN</name>